<comment type="caution">
    <text evidence="3">The sequence shown here is derived from an EMBL/GenBank/DDBJ whole genome shotgun (WGS) entry which is preliminary data.</text>
</comment>
<evidence type="ECO:0000313" key="3">
    <source>
        <dbReference type="EMBL" id="MFC0531363.1"/>
    </source>
</evidence>
<keyword evidence="1" id="KW-1133">Transmembrane helix</keyword>
<feature type="transmembrane region" description="Helical" evidence="1">
    <location>
        <begin position="36"/>
        <end position="58"/>
    </location>
</feature>
<name>A0ABV6MAB9_9ACTN</name>
<feature type="transmembrane region" description="Helical" evidence="1">
    <location>
        <begin position="137"/>
        <end position="158"/>
    </location>
</feature>
<dbReference type="EMBL" id="JBHLUH010000059">
    <property type="protein sequence ID" value="MFC0531363.1"/>
    <property type="molecule type" value="Genomic_DNA"/>
</dbReference>
<proteinExistence type="predicted"/>
<feature type="transmembrane region" description="Helical" evidence="1">
    <location>
        <begin position="70"/>
        <end position="94"/>
    </location>
</feature>
<accession>A0ABV6MAB9</accession>
<dbReference type="InterPro" id="IPR046675">
    <property type="entry name" value="DUF6545"/>
</dbReference>
<feature type="transmembrane region" description="Helical" evidence="1">
    <location>
        <begin position="178"/>
        <end position="198"/>
    </location>
</feature>
<dbReference type="Proteomes" id="UP001589867">
    <property type="component" value="Unassembled WGS sequence"/>
</dbReference>
<dbReference type="InterPro" id="IPR050039">
    <property type="entry name" value="MAB_1171c-like"/>
</dbReference>
<keyword evidence="4" id="KW-1185">Reference proteome</keyword>
<organism evidence="3 4">
    <name type="scientific">Phytohabitans kaempferiae</name>
    <dbReference type="NCBI Taxonomy" id="1620943"/>
    <lineage>
        <taxon>Bacteria</taxon>
        <taxon>Bacillati</taxon>
        <taxon>Actinomycetota</taxon>
        <taxon>Actinomycetes</taxon>
        <taxon>Micromonosporales</taxon>
        <taxon>Micromonosporaceae</taxon>
    </lineage>
</organism>
<evidence type="ECO:0000256" key="1">
    <source>
        <dbReference type="SAM" id="Phobius"/>
    </source>
</evidence>
<dbReference type="NCBIfam" id="NF042915">
    <property type="entry name" value="MAB_1171c_fam"/>
    <property type="match status" value="1"/>
</dbReference>
<reference evidence="3 4" key="1">
    <citation type="submission" date="2024-09" db="EMBL/GenBank/DDBJ databases">
        <authorList>
            <person name="Sun Q."/>
            <person name="Mori K."/>
        </authorList>
    </citation>
    <scope>NUCLEOTIDE SEQUENCE [LARGE SCALE GENOMIC DNA]</scope>
    <source>
        <strain evidence="3 4">TBRC 3947</strain>
    </source>
</reference>
<sequence length="418" mass="46063">MKTVNDVLYPIDAALAWAALLFKLPSLRRGRREPAGVALCLAFAFIATTFTLVIPPVYATVDDLIGTKNIAVLISQCCVICYTVSIQLMLLFWAYPATDAWRRARWRLIVGVLVLPCMVTLFLLADANDQRTRDFVAHYAGLPVYSVYLLLYLSAYMVGRVDIIRLGLHYAPVAGRPWLRRGLYLTCVGGTLGLVYGVARAADIVGARLGADPHQWEILAQVGAGGGVIFTITGLTIPTWGPYVSRALRWLRRHHDYRSLYPLWHALVTASPQIALDPPRSRRLDHWDPRDLQFRLTRRVVEIRDGMLGLRPYFDDNVATIARSLGEQAGIEGDDLVAAIEASLLRSALDSMAAGESMQPRRAADHEPTGAEDVVGETAYLVKVAHAFDVSPIVATAVRTADSRRRTAANAASSRSTR</sequence>
<evidence type="ECO:0000259" key="2">
    <source>
        <dbReference type="Pfam" id="PF20182"/>
    </source>
</evidence>
<dbReference type="RefSeq" id="WP_377255664.1">
    <property type="nucleotide sequence ID" value="NZ_JBHLUH010000059.1"/>
</dbReference>
<feature type="transmembrane region" description="Helical" evidence="1">
    <location>
        <begin position="106"/>
        <end position="125"/>
    </location>
</feature>
<protein>
    <submittedName>
        <fullName evidence="3">MAB_1171c family putative transporter</fullName>
    </submittedName>
</protein>
<keyword evidence="1" id="KW-0812">Transmembrane</keyword>
<feature type="transmembrane region" description="Helical" evidence="1">
    <location>
        <begin position="218"/>
        <end position="243"/>
    </location>
</feature>
<feature type="domain" description="DUF6545" evidence="2">
    <location>
        <begin position="249"/>
        <end position="388"/>
    </location>
</feature>
<evidence type="ECO:0000313" key="4">
    <source>
        <dbReference type="Proteomes" id="UP001589867"/>
    </source>
</evidence>
<keyword evidence="1" id="KW-0472">Membrane</keyword>
<dbReference type="Pfam" id="PF20182">
    <property type="entry name" value="DUF6545"/>
    <property type="match status" value="1"/>
</dbReference>
<gene>
    <name evidence="3" type="ORF">ACFFIA_27335</name>
</gene>